<evidence type="ECO:0000313" key="3">
    <source>
        <dbReference type="Proteomes" id="UP001066276"/>
    </source>
</evidence>
<gene>
    <name evidence="2" type="ORF">NDU88_002900</name>
</gene>
<evidence type="ECO:0000256" key="1">
    <source>
        <dbReference type="SAM" id="MobiDB-lite"/>
    </source>
</evidence>
<accession>A0AAV7KX26</accession>
<organism evidence="2 3">
    <name type="scientific">Pleurodeles waltl</name>
    <name type="common">Iberian ribbed newt</name>
    <dbReference type="NCBI Taxonomy" id="8319"/>
    <lineage>
        <taxon>Eukaryota</taxon>
        <taxon>Metazoa</taxon>
        <taxon>Chordata</taxon>
        <taxon>Craniata</taxon>
        <taxon>Vertebrata</taxon>
        <taxon>Euteleostomi</taxon>
        <taxon>Amphibia</taxon>
        <taxon>Batrachia</taxon>
        <taxon>Caudata</taxon>
        <taxon>Salamandroidea</taxon>
        <taxon>Salamandridae</taxon>
        <taxon>Pleurodelinae</taxon>
        <taxon>Pleurodeles</taxon>
    </lineage>
</organism>
<feature type="compositionally biased region" description="Basic and acidic residues" evidence="1">
    <location>
        <begin position="1"/>
        <end position="12"/>
    </location>
</feature>
<dbReference type="Proteomes" id="UP001066276">
    <property type="component" value="Chromosome 12"/>
</dbReference>
<reference evidence="2" key="1">
    <citation type="journal article" date="2022" name="bioRxiv">
        <title>Sequencing and chromosome-scale assembly of the giantPleurodeles waltlgenome.</title>
        <authorList>
            <person name="Brown T."/>
            <person name="Elewa A."/>
            <person name="Iarovenko S."/>
            <person name="Subramanian E."/>
            <person name="Araus A.J."/>
            <person name="Petzold A."/>
            <person name="Susuki M."/>
            <person name="Suzuki K.-i.T."/>
            <person name="Hayashi T."/>
            <person name="Toyoda A."/>
            <person name="Oliveira C."/>
            <person name="Osipova E."/>
            <person name="Leigh N.D."/>
            <person name="Simon A."/>
            <person name="Yun M.H."/>
        </authorList>
    </citation>
    <scope>NUCLEOTIDE SEQUENCE</scope>
    <source>
        <strain evidence="2">20211129_DDA</strain>
        <tissue evidence="2">Liver</tissue>
    </source>
</reference>
<dbReference type="AlphaFoldDB" id="A0AAV7KX26"/>
<feature type="region of interest" description="Disordered" evidence="1">
    <location>
        <begin position="1"/>
        <end position="27"/>
    </location>
</feature>
<name>A0AAV7KX26_PLEWA</name>
<proteinExistence type="predicted"/>
<protein>
    <submittedName>
        <fullName evidence="2">Uncharacterized protein</fullName>
    </submittedName>
</protein>
<comment type="caution">
    <text evidence="2">The sequence shown here is derived from an EMBL/GenBank/DDBJ whole genome shotgun (WGS) entry which is preliminary data.</text>
</comment>
<dbReference type="EMBL" id="JANPWB010000016">
    <property type="protein sequence ID" value="KAJ1082735.1"/>
    <property type="molecule type" value="Genomic_DNA"/>
</dbReference>
<keyword evidence="3" id="KW-1185">Reference proteome</keyword>
<evidence type="ECO:0000313" key="2">
    <source>
        <dbReference type="EMBL" id="KAJ1082735.1"/>
    </source>
</evidence>
<sequence length="104" mass="11380">MLVDQAAKDAARHTPAKVPLGPQPAPVMVAQTAPPVEAEAKTTADKDTSHYTKSVRLHLRELQEAVSSYKKAVITKGKEKHAIAEVDLPERKVADQVFMRHFVG</sequence>